<keyword evidence="3" id="KW-1185">Reference proteome</keyword>
<dbReference type="AlphaFoldDB" id="A0A317PIJ6"/>
<dbReference type="InterPro" id="IPR029044">
    <property type="entry name" value="Nucleotide-diphossugar_trans"/>
</dbReference>
<accession>A0A317PIJ6</accession>
<name>A0A317PIJ6_9HYPH</name>
<reference evidence="2 3" key="1">
    <citation type="submission" date="2018-05" db="EMBL/GenBank/DDBJ databases">
        <title>Genomic Encyclopedia of Type Strains, Phase IV (KMG-IV): sequencing the most valuable type-strain genomes for metagenomic binning, comparative biology and taxonomic classification.</title>
        <authorList>
            <person name="Goeker M."/>
        </authorList>
    </citation>
    <scope>NUCLEOTIDE SEQUENCE [LARGE SCALE GENOMIC DNA]</scope>
    <source>
        <strain evidence="2 3">DSM 16791</strain>
    </source>
</reference>
<evidence type="ECO:0000313" key="2">
    <source>
        <dbReference type="EMBL" id="PWV99200.1"/>
    </source>
</evidence>
<dbReference type="PANTHER" id="PTHR43685">
    <property type="entry name" value="GLYCOSYLTRANSFERASE"/>
    <property type="match status" value="1"/>
</dbReference>
<feature type="domain" description="Glycosyltransferase 2-like" evidence="1">
    <location>
        <begin position="8"/>
        <end position="124"/>
    </location>
</feature>
<keyword evidence="2" id="KW-0808">Transferase</keyword>
<protein>
    <submittedName>
        <fullName evidence="2">Glycosyl transferase family 2</fullName>
    </submittedName>
</protein>
<dbReference type="InterPro" id="IPR001173">
    <property type="entry name" value="Glyco_trans_2-like"/>
</dbReference>
<dbReference type="Gene3D" id="3.90.550.10">
    <property type="entry name" value="Spore Coat Polysaccharide Biosynthesis Protein SpsA, Chain A"/>
    <property type="match status" value="1"/>
</dbReference>
<dbReference type="PANTHER" id="PTHR43685:SF11">
    <property type="entry name" value="GLYCOSYLTRANSFERASE TAGX-RELATED"/>
    <property type="match status" value="1"/>
</dbReference>
<evidence type="ECO:0000313" key="3">
    <source>
        <dbReference type="Proteomes" id="UP000246352"/>
    </source>
</evidence>
<comment type="caution">
    <text evidence="2">The sequence shown here is derived from an EMBL/GenBank/DDBJ whole genome shotgun (WGS) entry which is preliminary data.</text>
</comment>
<dbReference type="InterPro" id="IPR050834">
    <property type="entry name" value="Glycosyltransf_2"/>
</dbReference>
<dbReference type="CDD" id="cd00761">
    <property type="entry name" value="Glyco_tranf_GTA_type"/>
    <property type="match status" value="1"/>
</dbReference>
<dbReference type="EMBL" id="QGTR01000004">
    <property type="protein sequence ID" value="PWV99200.1"/>
    <property type="molecule type" value="Genomic_DNA"/>
</dbReference>
<organism evidence="2 3">
    <name type="scientific">Hoeflea marina</name>
    <dbReference type="NCBI Taxonomy" id="274592"/>
    <lineage>
        <taxon>Bacteria</taxon>
        <taxon>Pseudomonadati</taxon>
        <taxon>Pseudomonadota</taxon>
        <taxon>Alphaproteobacteria</taxon>
        <taxon>Hyphomicrobiales</taxon>
        <taxon>Rhizobiaceae</taxon>
        <taxon>Hoeflea</taxon>
    </lineage>
</organism>
<proteinExistence type="predicted"/>
<sequence>MTRKPLFSVLMPTHSRVDVIGHSIASVLAQDEADFELLVVGDGAAAGTAELVAGFGDPRIRYLGLPKAPDFGYANRNAMLRQSRGRFIAFAADDDLWLPDHLAILAAALEGGAALAHTQALWVSTDGIAAPFPANLEIADQHRVFMESHNTIPASCFAYRADCLERRDAWPEDVAAAGDWRLWQRIIRENPDRPVVCCPVMTALHFSALWKRSRHSGMPQLAAWLGIADTVSWWPAELKAAIPDGSTEQEAYAARLCADPTGWSRSIRRAADDVADHLAWTHLQQGAVDPAALRADLAAALSARDAALTERDAALAEVQALRASTSWRLTAPLRALRRPR</sequence>
<dbReference type="RefSeq" id="WP_110033338.1">
    <property type="nucleotide sequence ID" value="NZ_QGTR01000004.1"/>
</dbReference>
<dbReference type="Proteomes" id="UP000246352">
    <property type="component" value="Unassembled WGS sequence"/>
</dbReference>
<evidence type="ECO:0000259" key="1">
    <source>
        <dbReference type="Pfam" id="PF00535"/>
    </source>
</evidence>
<dbReference type="OrthoDB" id="5291101at2"/>
<dbReference type="Pfam" id="PF00535">
    <property type="entry name" value="Glycos_transf_2"/>
    <property type="match status" value="1"/>
</dbReference>
<gene>
    <name evidence="2" type="ORF">DFR52_104493</name>
</gene>
<dbReference type="SUPFAM" id="SSF53448">
    <property type="entry name" value="Nucleotide-diphospho-sugar transferases"/>
    <property type="match status" value="1"/>
</dbReference>
<dbReference type="GO" id="GO:0016740">
    <property type="term" value="F:transferase activity"/>
    <property type="evidence" value="ECO:0007669"/>
    <property type="project" value="UniProtKB-KW"/>
</dbReference>